<evidence type="ECO:0000313" key="4">
    <source>
        <dbReference type="Proteomes" id="UP001589702"/>
    </source>
</evidence>
<feature type="domain" description="ApeA N-terminal" evidence="2">
    <location>
        <begin position="17"/>
        <end position="202"/>
    </location>
</feature>
<accession>A0ABV5XWT4</accession>
<name>A0ABV5XWT4_ARTRM</name>
<dbReference type="EMBL" id="JBHMBC010000007">
    <property type="protein sequence ID" value="MFB9819206.1"/>
    <property type="molecule type" value="Genomic_DNA"/>
</dbReference>
<dbReference type="InterPro" id="IPR041223">
    <property type="entry name" value="ApeA_NTD"/>
</dbReference>
<proteinExistence type="predicted"/>
<keyword evidence="4" id="KW-1185">Reference proteome</keyword>
<dbReference type="Pfam" id="PF18862">
    <property type="entry name" value="ApeA_NTD1"/>
    <property type="match status" value="1"/>
</dbReference>
<evidence type="ECO:0000259" key="2">
    <source>
        <dbReference type="Pfam" id="PF18862"/>
    </source>
</evidence>
<organism evidence="3 4">
    <name type="scientific">Arthrobacter ramosus</name>
    <dbReference type="NCBI Taxonomy" id="1672"/>
    <lineage>
        <taxon>Bacteria</taxon>
        <taxon>Bacillati</taxon>
        <taxon>Actinomycetota</taxon>
        <taxon>Actinomycetes</taxon>
        <taxon>Micrococcales</taxon>
        <taxon>Micrococcaceae</taxon>
        <taxon>Arthrobacter</taxon>
    </lineage>
</organism>
<evidence type="ECO:0000259" key="1">
    <source>
        <dbReference type="Pfam" id="PF18739"/>
    </source>
</evidence>
<reference evidence="3 4" key="1">
    <citation type="submission" date="2024-09" db="EMBL/GenBank/DDBJ databases">
        <authorList>
            <person name="Sun Q."/>
            <person name="Mori K."/>
        </authorList>
    </citation>
    <scope>NUCLEOTIDE SEQUENCE [LARGE SCALE GENOMIC DNA]</scope>
    <source>
        <strain evidence="3 4">JCM 1334</strain>
    </source>
</reference>
<evidence type="ECO:0000313" key="3">
    <source>
        <dbReference type="EMBL" id="MFB9819206.1"/>
    </source>
</evidence>
<dbReference type="Proteomes" id="UP001589702">
    <property type="component" value="Unassembled WGS sequence"/>
</dbReference>
<protein>
    <submittedName>
        <fullName evidence="3">HEPN domain-containing protein</fullName>
    </submittedName>
</protein>
<comment type="caution">
    <text evidence="3">The sequence shown here is derived from an EMBL/GenBank/DDBJ whole genome shotgun (WGS) entry which is preliminary data.</text>
</comment>
<gene>
    <name evidence="3" type="ORF">ACFFP1_06795</name>
</gene>
<dbReference type="InterPro" id="IPR041229">
    <property type="entry name" value="HEPN_Apea"/>
</dbReference>
<dbReference type="Pfam" id="PF18739">
    <property type="entry name" value="HEPN_Apea"/>
    <property type="match status" value="1"/>
</dbReference>
<feature type="domain" description="Apea-like HEPN" evidence="1">
    <location>
        <begin position="311"/>
        <end position="443"/>
    </location>
</feature>
<sequence>MTTSPTSVRPSRWFRSSDTERIHPVHGAYEILSNGQPELRLHSSWDAFHPADFEASSSEFKLLHGDVFGTATTAVGNRYRSGSFSMNELMDCRIHPKYTFEGLWLSEDELNFTNVRVQFWDQDSWTGWRGHTVDRDLNGHVTSIVLQPDQILEAEHNGVAIRLVCTSASETTPGVAVSLQSTSRFELDFPEPISIERLLTDWLKPLEILVVSATGQLSGLSFIRLTNTQWETEGDHEDPTSSWVTMRTSFAPRAASSDQRVLTKHSLNDFDFAVQIPKVFDAVPRLQFPMDQYLSLVSHRAAGDLVRCTTAAQMVESLDRVLHPDAAAPEQTPIAVQVSEALKDAGIGNSRLRRDLRKFLNDRGNPTLEDRLRRLDQGVGNPVSSLINKTDWPKHVARVRNIVAHGLEESVVLTTDIRATRVATLICTMLFEAHWLKAIGFDDRTIKMKVGADGFRLALIQGQYESMEQLSDLRNAATVEPEDHA</sequence>
<dbReference type="RefSeq" id="WP_234747997.1">
    <property type="nucleotide sequence ID" value="NZ_BAAAWN010000001.1"/>
</dbReference>